<gene>
    <name evidence="1" type="ORF">EP867_18805</name>
</gene>
<evidence type="ECO:0000313" key="1">
    <source>
        <dbReference type="EMBL" id="RWY35487.1"/>
    </source>
</evidence>
<accession>A0A451GGD7</accession>
<organism evidence="1 2">
    <name type="scientific">Falsigemmobacter intermedius</name>
    <dbReference type="NCBI Taxonomy" id="1553448"/>
    <lineage>
        <taxon>Bacteria</taxon>
        <taxon>Pseudomonadati</taxon>
        <taxon>Pseudomonadota</taxon>
        <taxon>Alphaproteobacteria</taxon>
        <taxon>Rhodobacterales</taxon>
        <taxon>Paracoccaceae</taxon>
        <taxon>Falsigemmobacter</taxon>
    </lineage>
</organism>
<dbReference type="Proteomes" id="UP000287168">
    <property type="component" value="Unassembled WGS sequence"/>
</dbReference>
<protein>
    <submittedName>
        <fullName evidence="1">Uncharacterized protein</fullName>
    </submittedName>
</protein>
<dbReference type="EMBL" id="SBLC01000083">
    <property type="protein sequence ID" value="RWY35487.1"/>
    <property type="molecule type" value="Genomic_DNA"/>
</dbReference>
<reference evidence="1 2" key="1">
    <citation type="journal article" date="2015" name="Int. J. Syst. Evol. Microbiol.">
        <title>Gemmobacter intermedius sp. nov., isolated from a white stork (Ciconia ciconia).</title>
        <authorList>
            <person name="Kampfer P."/>
            <person name="Jerzak L."/>
            <person name="Wilharm G."/>
            <person name="Golke J."/>
            <person name="Busse H.J."/>
            <person name="Glaeser S.P."/>
        </authorList>
    </citation>
    <scope>NUCLEOTIDE SEQUENCE [LARGE SCALE GENOMIC DNA]</scope>
    <source>
        <strain evidence="1 2">119/4</strain>
    </source>
</reference>
<dbReference type="AlphaFoldDB" id="A0A451GGD7"/>
<evidence type="ECO:0000313" key="2">
    <source>
        <dbReference type="Proteomes" id="UP000287168"/>
    </source>
</evidence>
<dbReference type="RefSeq" id="WP_128490979.1">
    <property type="nucleotide sequence ID" value="NZ_JBHLXB010000109.1"/>
</dbReference>
<comment type="caution">
    <text evidence="1">The sequence shown here is derived from an EMBL/GenBank/DDBJ whole genome shotgun (WGS) entry which is preliminary data.</text>
</comment>
<name>A0A451GGD7_9RHOB</name>
<sequence length="266" mass="30912">MNLRREPSFTFERPDGTRQSFDYERARRDDLHLSPVSFELFCRLEDLPVFSAEMTALWISEREPLPELSMVIAGAHDPEELPKHQKFALFPMMLRLQALRDLRAHPSVRRFAAFGPCRDLLEDPRVRHEFLSRHPLRDLEESPYLCGWYPEELMEFLERTHRWGTHEICLDAGQDELLLCRPTNGRPHEYLPMTTGHGERVIRLSGEPQREGKPPVLDLTFLRSVAGTVEELRRERVGEAGQTRWVVDLSSQQHPHSGEGGMRGQK</sequence>
<proteinExistence type="predicted"/>
<keyword evidence="2" id="KW-1185">Reference proteome</keyword>